<evidence type="ECO:0000256" key="11">
    <source>
        <dbReference type="ARBA" id="ARBA00031421"/>
    </source>
</evidence>
<evidence type="ECO:0000256" key="2">
    <source>
        <dbReference type="ARBA" id="ARBA00005099"/>
    </source>
</evidence>
<dbReference type="InterPro" id="IPR015421">
    <property type="entry name" value="PyrdxlP-dep_Trfase_major"/>
</dbReference>
<feature type="domain" description="Aminotransferase class V" evidence="14">
    <location>
        <begin position="29"/>
        <end position="325"/>
    </location>
</feature>
<evidence type="ECO:0000256" key="8">
    <source>
        <dbReference type="ARBA" id="ARBA00022679"/>
    </source>
</evidence>
<dbReference type="InterPro" id="IPR022278">
    <property type="entry name" value="Pser_aminoTfrase"/>
</dbReference>
<evidence type="ECO:0000313" key="16">
    <source>
        <dbReference type="Proteomes" id="UP000228503"/>
    </source>
</evidence>
<comment type="catalytic activity">
    <reaction evidence="13">
        <text>O-phospho-L-serine + 2-oxoglutarate = 3-phosphooxypyruvate + L-glutamate</text>
        <dbReference type="Rhea" id="RHEA:14329"/>
        <dbReference type="ChEBI" id="CHEBI:16810"/>
        <dbReference type="ChEBI" id="CHEBI:18110"/>
        <dbReference type="ChEBI" id="CHEBI:29985"/>
        <dbReference type="ChEBI" id="CHEBI:57524"/>
        <dbReference type="EC" id="2.6.1.52"/>
    </reaction>
</comment>
<evidence type="ECO:0000256" key="13">
    <source>
        <dbReference type="ARBA" id="ARBA00049007"/>
    </source>
</evidence>
<accession>A0A2M7U0H6</accession>
<dbReference type="Gene3D" id="3.40.640.10">
    <property type="entry name" value="Type I PLP-dependent aspartate aminotransferase-like (Major domain)"/>
    <property type="match status" value="1"/>
</dbReference>
<comment type="cofactor">
    <cofactor evidence="1">
        <name>pyridoxal 5'-phosphate</name>
        <dbReference type="ChEBI" id="CHEBI:597326"/>
    </cofactor>
</comment>
<evidence type="ECO:0000256" key="4">
    <source>
        <dbReference type="ARBA" id="ARBA00013030"/>
    </source>
</evidence>
<dbReference type="PANTHER" id="PTHR21152:SF40">
    <property type="entry name" value="ALANINE--GLYOXYLATE AMINOTRANSFERASE"/>
    <property type="match status" value="1"/>
</dbReference>
<evidence type="ECO:0000256" key="3">
    <source>
        <dbReference type="ARBA" id="ARBA00006904"/>
    </source>
</evidence>
<dbReference type="InterPro" id="IPR015422">
    <property type="entry name" value="PyrdxlP-dep_Trfase_small"/>
</dbReference>
<dbReference type="GO" id="GO:0004648">
    <property type="term" value="F:O-phospho-L-serine:2-oxoglutarate aminotransferase activity"/>
    <property type="evidence" value="ECO:0007669"/>
    <property type="project" value="UniProtKB-EC"/>
</dbReference>
<dbReference type="Pfam" id="PF00266">
    <property type="entry name" value="Aminotran_5"/>
    <property type="match status" value="1"/>
</dbReference>
<dbReference type="UniPathway" id="UPA00135">
    <property type="reaction ID" value="UER00197"/>
</dbReference>
<comment type="pathway">
    <text evidence="2">Amino-acid biosynthesis; L-serine biosynthesis; L-serine from 3-phospho-D-glycerate: step 2/3.</text>
</comment>
<organism evidence="15 16">
    <name type="scientific">Candidatus Roizmanbacteria bacterium CG_4_10_14_0_2_um_filter_39_13</name>
    <dbReference type="NCBI Taxonomy" id="1974825"/>
    <lineage>
        <taxon>Bacteria</taxon>
        <taxon>Candidatus Roizmaniibacteriota</taxon>
    </lineage>
</organism>
<evidence type="ECO:0000256" key="1">
    <source>
        <dbReference type="ARBA" id="ARBA00001933"/>
    </source>
</evidence>
<dbReference type="InterPro" id="IPR000192">
    <property type="entry name" value="Aminotrans_V_dom"/>
</dbReference>
<evidence type="ECO:0000256" key="7">
    <source>
        <dbReference type="ARBA" id="ARBA00022605"/>
    </source>
</evidence>
<name>A0A2M7U0H6_9BACT</name>
<evidence type="ECO:0000256" key="5">
    <source>
        <dbReference type="ARBA" id="ARBA00022490"/>
    </source>
</evidence>
<dbReference type="GO" id="GO:0008453">
    <property type="term" value="F:alanine-glyoxylate transaminase activity"/>
    <property type="evidence" value="ECO:0007669"/>
    <property type="project" value="TreeGrafter"/>
</dbReference>
<dbReference type="Proteomes" id="UP000228503">
    <property type="component" value="Unassembled WGS sequence"/>
</dbReference>
<dbReference type="PANTHER" id="PTHR21152">
    <property type="entry name" value="AMINOTRANSFERASE CLASS V"/>
    <property type="match status" value="1"/>
</dbReference>
<evidence type="ECO:0000256" key="6">
    <source>
        <dbReference type="ARBA" id="ARBA00022576"/>
    </source>
</evidence>
<dbReference type="Gene3D" id="3.90.1150.10">
    <property type="entry name" value="Aspartate Aminotransferase, domain 1"/>
    <property type="match status" value="1"/>
</dbReference>
<keyword evidence="5" id="KW-0963">Cytoplasm</keyword>
<gene>
    <name evidence="15" type="ORF">COY16_01760</name>
</gene>
<keyword evidence="7" id="KW-0028">Amino-acid biosynthesis</keyword>
<sequence>MKYFTVGPSELYPIVPSKIKQALKDGVLSISHRARIFDELFESTTNNLRTLLSIPKKHSIFFLSSGTEGMERIIQNMAKQKTLHLVNGAFAKKFYQIALQLKKDPLKIEVEYGKSFDWKELSIPRSTELVCVTQNETSTGVAIDLKQIYTLKRKNPKVLFAVDVVSSIPYVTVDYSKIDAVFFSVQKGFGLPAGLGVLIVSPAAISKSLSLEKQYLSTGSYHSFSSLKKNADKYETPETPNILDIYLLNEVVKDMLNKGIDLMRKETEEKAKYIETFVEKSRELSYLAENSEIYSKTVHVLKVNGGAKQLMEHLKKHGFLISSGYGAMKNDYVRIANFPAHTIDNLEKLVDCLSSI</sequence>
<dbReference type="GO" id="GO:0019265">
    <property type="term" value="P:glycine biosynthetic process, by transamination of glyoxylate"/>
    <property type="evidence" value="ECO:0007669"/>
    <property type="project" value="TreeGrafter"/>
</dbReference>
<comment type="similarity">
    <text evidence="3">Belongs to the class-V pyridoxal-phosphate-dependent aminotransferase family. SerC subfamily.</text>
</comment>
<proteinExistence type="inferred from homology"/>
<dbReference type="SUPFAM" id="SSF53383">
    <property type="entry name" value="PLP-dependent transferases"/>
    <property type="match status" value="1"/>
</dbReference>
<keyword evidence="6 15" id="KW-0032">Aminotransferase</keyword>
<dbReference type="GO" id="GO:0004760">
    <property type="term" value="F:L-serine-pyruvate transaminase activity"/>
    <property type="evidence" value="ECO:0007669"/>
    <property type="project" value="TreeGrafter"/>
</dbReference>
<comment type="caution">
    <text evidence="15">The sequence shown here is derived from an EMBL/GenBank/DDBJ whole genome shotgun (WGS) entry which is preliminary data.</text>
</comment>
<dbReference type="EMBL" id="PFOB01000019">
    <property type="protein sequence ID" value="PIZ63535.1"/>
    <property type="molecule type" value="Genomic_DNA"/>
</dbReference>
<evidence type="ECO:0000313" key="15">
    <source>
        <dbReference type="EMBL" id="PIZ63535.1"/>
    </source>
</evidence>
<dbReference type="EC" id="2.6.1.52" evidence="4"/>
<dbReference type="AlphaFoldDB" id="A0A2M7U0H6"/>
<keyword evidence="9" id="KW-0663">Pyridoxal phosphate</keyword>
<protein>
    <recommendedName>
        <fullName evidence="4">phosphoserine transaminase</fullName>
        <ecNumber evidence="4">2.6.1.52</ecNumber>
    </recommendedName>
    <alternativeName>
        <fullName evidence="11">Phosphohydroxythreonine aminotransferase</fullName>
    </alternativeName>
</protein>
<evidence type="ECO:0000259" key="14">
    <source>
        <dbReference type="Pfam" id="PF00266"/>
    </source>
</evidence>
<keyword evidence="10" id="KW-0718">Serine biosynthesis</keyword>
<evidence type="ECO:0000256" key="9">
    <source>
        <dbReference type="ARBA" id="ARBA00022898"/>
    </source>
</evidence>
<keyword evidence="8 15" id="KW-0808">Transferase</keyword>
<dbReference type="PIRSF" id="PIRSF000525">
    <property type="entry name" value="SerC"/>
    <property type="match status" value="1"/>
</dbReference>
<dbReference type="GO" id="GO:0006564">
    <property type="term" value="P:L-serine biosynthetic process"/>
    <property type="evidence" value="ECO:0007669"/>
    <property type="project" value="UniProtKB-KW"/>
</dbReference>
<comment type="catalytic activity">
    <reaction evidence="12">
        <text>4-(phosphooxy)-L-threonine + 2-oxoglutarate = (R)-3-hydroxy-2-oxo-4-phosphooxybutanoate + L-glutamate</text>
        <dbReference type="Rhea" id="RHEA:16573"/>
        <dbReference type="ChEBI" id="CHEBI:16810"/>
        <dbReference type="ChEBI" id="CHEBI:29985"/>
        <dbReference type="ChEBI" id="CHEBI:58452"/>
        <dbReference type="ChEBI" id="CHEBI:58538"/>
        <dbReference type="EC" id="2.6.1.52"/>
    </reaction>
</comment>
<evidence type="ECO:0000256" key="12">
    <source>
        <dbReference type="ARBA" id="ARBA00047630"/>
    </source>
</evidence>
<dbReference type="InterPro" id="IPR015424">
    <property type="entry name" value="PyrdxlP-dep_Trfase"/>
</dbReference>
<evidence type="ECO:0000256" key="10">
    <source>
        <dbReference type="ARBA" id="ARBA00023299"/>
    </source>
</evidence>
<reference evidence="16" key="1">
    <citation type="submission" date="2017-09" db="EMBL/GenBank/DDBJ databases">
        <title>Depth-based differentiation of microbial function through sediment-hosted aquifers and enrichment of novel symbionts in the deep terrestrial subsurface.</title>
        <authorList>
            <person name="Probst A.J."/>
            <person name="Ladd B."/>
            <person name="Jarett J.K."/>
            <person name="Geller-Mcgrath D.E."/>
            <person name="Sieber C.M.K."/>
            <person name="Emerson J.B."/>
            <person name="Anantharaman K."/>
            <person name="Thomas B.C."/>
            <person name="Malmstrom R."/>
            <person name="Stieglmeier M."/>
            <person name="Klingl A."/>
            <person name="Woyke T."/>
            <person name="Ryan C.M."/>
            <person name="Banfield J.F."/>
        </authorList>
    </citation>
    <scope>NUCLEOTIDE SEQUENCE [LARGE SCALE GENOMIC DNA]</scope>
</reference>